<dbReference type="GO" id="GO:0008984">
    <property type="term" value="F:protein-glutamate methylesterase activity"/>
    <property type="evidence" value="ECO:0007669"/>
    <property type="project" value="UniProtKB-EC"/>
</dbReference>
<keyword evidence="1 5" id="KW-0963">Cytoplasm</keyword>
<dbReference type="Proteomes" id="UP001172083">
    <property type="component" value="Unassembled WGS sequence"/>
</dbReference>
<feature type="active site" evidence="5 6">
    <location>
        <position position="300"/>
    </location>
</feature>
<evidence type="ECO:0000256" key="4">
    <source>
        <dbReference type="ARBA" id="ARBA00048267"/>
    </source>
</evidence>
<evidence type="ECO:0000259" key="8">
    <source>
        <dbReference type="PROSITE" id="PS50110"/>
    </source>
</evidence>
<keyword evidence="3 5" id="KW-0378">Hydrolase</keyword>
<dbReference type="SUPFAM" id="SSF52172">
    <property type="entry name" value="CheY-like"/>
    <property type="match status" value="1"/>
</dbReference>
<dbReference type="SMART" id="SM00448">
    <property type="entry name" value="REC"/>
    <property type="match status" value="1"/>
</dbReference>
<dbReference type="PANTHER" id="PTHR42872">
    <property type="entry name" value="PROTEIN-GLUTAMATE METHYLESTERASE/PROTEIN-GLUTAMINE GLUTAMINASE"/>
    <property type="match status" value="1"/>
</dbReference>
<dbReference type="PROSITE" id="PS50122">
    <property type="entry name" value="CHEB"/>
    <property type="match status" value="1"/>
</dbReference>
<feature type="active site" evidence="5 6">
    <location>
        <position position="204"/>
    </location>
</feature>
<dbReference type="SUPFAM" id="SSF52738">
    <property type="entry name" value="Methylesterase CheB, C-terminal domain"/>
    <property type="match status" value="1"/>
</dbReference>
<dbReference type="PIRSF" id="PIRSF000876">
    <property type="entry name" value="RR_chemtxs_CheB"/>
    <property type="match status" value="1"/>
</dbReference>
<evidence type="ECO:0000256" key="3">
    <source>
        <dbReference type="ARBA" id="ARBA00022801"/>
    </source>
</evidence>
<gene>
    <name evidence="5" type="primary">cheB</name>
    <name evidence="10" type="ORF">QQ020_02535</name>
</gene>
<dbReference type="InterPro" id="IPR001789">
    <property type="entry name" value="Sig_transdc_resp-reg_receiver"/>
</dbReference>
<proteinExistence type="inferred from homology"/>
<dbReference type="EC" id="3.1.1.61" evidence="5"/>
<comment type="similarity">
    <text evidence="5">Belongs to the CheB family.</text>
</comment>
<comment type="subcellular location">
    <subcellularLocation>
        <location evidence="5">Cytoplasm</location>
    </subcellularLocation>
</comment>
<keyword evidence="11" id="KW-1185">Reference proteome</keyword>
<evidence type="ECO:0000256" key="1">
    <source>
        <dbReference type="ARBA" id="ARBA00022490"/>
    </source>
</evidence>
<dbReference type="NCBIfam" id="NF009206">
    <property type="entry name" value="PRK12555.1"/>
    <property type="match status" value="1"/>
</dbReference>
<reference evidence="10" key="1">
    <citation type="submission" date="2023-06" db="EMBL/GenBank/DDBJ databases">
        <title>Genomic of Agaribacillus aureum.</title>
        <authorList>
            <person name="Wang G."/>
        </authorList>
    </citation>
    <scope>NUCLEOTIDE SEQUENCE</scope>
    <source>
        <strain evidence="10">BMA12</strain>
    </source>
</reference>
<comment type="domain">
    <text evidence="5">Contains a C-terminal catalytic domain, and an N-terminal region which modulates catalytic activity.</text>
</comment>
<evidence type="ECO:0000256" key="5">
    <source>
        <dbReference type="HAMAP-Rule" id="MF_00099"/>
    </source>
</evidence>
<dbReference type="Gene3D" id="3.40.50.180">
    <property type="entry name" value="Methylesterase CheB, C-terminal domain"/>
    <property type="match status" value="1"/>
</dbReference>
<evidence type="ECO:0000256" key="6">
    <source>
        <dbReference type="PROSITE-ProRule" id="PRU00050"/>
    </source>
</evidence>
<dbReference type="NCBIfam" id="NF001965">
    <property type="entry name" value="PRK00742.1"/>
    <property type="match status" value="1"/>
</dbReference>
<dbReference type="Pfam" id="PF01339">
    <property type="entry name" value="CheB_methylest"/>
    <property type="match status" value="1"/>
</dbReference>
<dbReference type="CDD" id="cd17541">
    <property type="entry name" value="REC_CheB-like"/>
    <property type="match status" value="1"/>
</dbReference>
<comment type="function">
    <text evidence="5">Involved in chemotaxis. Part of a chemotaxis signal transduction system that modulates chemotaxis in response to various stimuli. Catalyzes the demethylation of specific methylglutamate residues introduced into the chemoreceptors (methyl-accepting chemotaxis proteins or MCP) by CheR. Also mediates the irreversible deamidation of specific glutamine residues to glutamic acid.</text>
</comment>
<dbReference type="PANTHER" id="PTHR42872:SF6">
    <property type="entry name" value="PROTEIN-GLUTAMATE METHYLESTERASE_PROTEIN-GLUTAMINE GLUTAMINASE"/>
    <property type="match status" value="1"/>
</dbReference>
<dbReference type="CDD" id="cd16432">
    <property type="entry name" value="CheB_Rec"/>
    <property type="match status" value="1"/>
</dbReference>
<dbReference type="InterPro" id="IPR008248">
    <property type="entry name" value="CheB-like"/>
</dbReference>
<protein>
    <recommendedName>
        <fullName evidence="5">Protein-glutamate methylesterase/protein-glutamine glutaminase</fullName>
        <ecNumber evidence="5">3.1.1.61</ecNumber>
        <ecNumber evidence="5">3.5.1.44</ecNumber>
    </recommendedName>
</protein>
<dbReference type="HAMAP" id="MF_00099">
    <property type="entry name" value="CheB_chemtxs"/>
    <property type="match status" value="1"/>
</dbReference>
<evidence type="ECO:0000313" key="10">
    <source>
        <dbReference type="EMBL" id="MDN5210900.1"/>
    </source>
</evidence>
<dbReference type="RefSeq" id="WP_346756240.1">
    <property type="nucleotide sequence ID" value="NZ_JAUJEB010000001.1"/>
</dbReference>
<evidence type="ECO:0000313" key="11">
    <source>
        <dbReference type="Proteomes" id="UP001172083"/>
    </source>
</evidence>
<dbReference type="PROSITE" id="PS50110">
    <property type="entry name" value="RESPONSE_REGULATORY"/>
    <property type="match status" value="1"/>
</dbReference>
<feature type="domain" description="CheB-type methylesterase" evidence="9">
    <location>
        <begin position="166"/>
        <end position="356"/>
    </location>
</feature>
<evidence type="ECO:0000256" key="2">
    <source>
        <dbReference type="ARBA" id="ARBA00022500"/>
    </source>
</evidence>
<evidence type="ECO:0000259" key="9">
    <source>
        <dbReference type="PROSITE" id="PS50122"/>
    </source>
</evidence>
<feature type="modified residue" description="4-aspartylphosphate" evidence="5 7">
    <location>
        <position position="57"/>
    </location>
</feature>
<name>A0ABT8KZN9_9BACT</name>
<dbReference type="Pfam" id="PF00072">
    <property type="entry name" value="Response_reg"/>
    <property type="match status" value="1"/>
</dbReference>
<comment type="catalytic activity">
    <reaction evidence="5">
        <text>L-glutaminyl-[protein] + H2O = L-glutamyl-[protein] + NH4(+)</text>
        <dbReference type="Rhea" id="RHEA:16441"/>
        <dbReference type="Rhea" id="RHEA-COMP:10207"/>
        <dbReference type="Rhea" id="RHEA-COMP:10208"/>
        <dbReference type="ChEBI" id="CHEBI:15377"/>
        <dbReference type="ChEBI" id="CHEBI:28938"/>
        <dbReference type="ChEBI" id="CHEBI:29973"/>
        <dbReference type="ChEBI" id="CHEBI:30011"/>
        <dbReference type="EC" id="3.5.1.44"/>
    </reaction>
</comment>
<dbReference type="EMBL" id="JAUJEB010000001">
    <property type="protein sequence ID" value="MDN5210900.1"/>
    <property type="molecule type" value="Genomic_DNA"/>
</dbReference>
<feature type="active site" evidence="5 6">
    <location>
        <position position="178"/>
    </location>
</feature>
<dbReference type="EC" id="3.5.1.44" evidence="5"/>
<dbReference type="InterPro" id="IPR000673">
    <property type="entry name" value="Sig_transdc_resp-reg_Me-estase"/>
</dbReference>
<keyword evidence="5 7" id="KW-0597">Phosphoprotein</keyword>
<dbReference type="Gene3D" id="3.40.50.2300">
    <property type="match status" value="1"/>
</dbReference>
<comment type="PTM">
    <text evidence="5">Phosphorylated by CheA. Phosphorylation of the N-terminal regulatory domain activates the methylesterase activity.</text>
</comment>
<evidence type="ECO:0000256" key="7">
    <source>
        <dbReference type="PROSITE-ProRule" id="PRU00169"/>
    </source>
</evidence>
<dbReference type="InterPro" id="IPR035909">
    <property type="entry name" value="CheB_C"/>
</dbReference>
<accession>A0ABT8KZN9</accession>
<sequence length="356" mass="38426">MKEKVKVLIIDDSAVVRNTLTSILSSDNDIKVVGTASDPYVAAQKLKKEIPDVITLDIEMPRMDGITFLHRLMSQHPIPVVVISTLTEKGTGTALKALEYGAIEVIGKPKIDTAAKLRESTIKLCDKVKAAACTKIRRLPPSSIFNDPPKLPANLNLKKTTGKSPIKTTEKVIAIGASTGGTEAIKSFLLAMPLDCSGIVIVQHMPEIFTKQFARMLNDKCSITVKEAKNGDTVLRGQALIAPGNHHMLLKRNGARYYVEIKDGPLVGRHKPSVDVLFRATARYAGSNAIGIIMTGMGKDGAKGLLEMKEAGAHTIAQDEASSVIFGMPKEAIRLKAVDNILPLKQIAPNILKIIN</sequence>
<comment type="caution">
    <text evidence="10">The sequence shown here is derived from an EMBL/GenBank/DDBJ whole genome shotgun (WGS) entry which is preliminary data.</text>
</comment>
<comment type="catalytic activity">
    <reaction evidence="4 5">
        <text>[protein]-L-glutamate 5-O-methyl ester + H2O = L-glutamyl-[protein] + methanol + H(+)</text>
        <dbReference type="Rhea" id="RHEA:23236"/>
        <dbReference type="Rhea" id="RHEA-COMP:10208"/>
        <dbReference type="Rhea" id="RHEA-COMP:10311"/>
        <dbReference type="ChEBI" id="CHEBI:15377"/>
        <dbReference type="ChEBI" id="CHEBI:15378"/>
        <dbReference type="ChEBI" id="CHEBI:17790"/>
        <dbReference type="ChEBI" id="CHEBI:29973"/>
        <dbReference type="ChEBI" id="CHEBI:82795"/>
        <dbReference type="EC" id="3.1.1.61"/>
    </reaction>
</comment>
<keyword evidence="2 5" id="KW-0145">Chemotaxis</keyword>
<organism evidence="10 11">
    <name type="scientific">Agaribacillus aureus</name>
    <dbReference type="NCBI Taxonomy" id="3051825"/>
    <lineage>
        <taxon>Bacteria</taxon>
        <taxon>Pseudomonadati</taxon>
        <taxon>Bacteroidota</taxon>
        <taxon>Cytophagia</taxon>
        <taxon>Cytophagales</taxon>
        <taxon>Splendidivirgaceae</taxon>
        <taxon>Agaribacillus</taxon>
    </lineage>
</organism>
<feature type="domain" description="Response regulatory" evidence="8">
    <location>
        <begin position="6"/>
        <end position="123"/>
    </location>
</feature>
<dbReference type="InterPro" id="IPR011006">
    <property type="entry name" value="CheY-like_superfamily"/>
</dbReference>